<reference evidence="1 2" key="1">
    <citation type="journal article" date="2008" name="Nature">
        <title>The genome of the model beetle and pest Tribolium castaneum.</title>
        <authorList>
            <consortium name="Tribolium Genome Sequencing Consortium"/>
            <person name="Richards S."/>
            <person name="Gibbs R.A."/>
            <person name="Weinstock G.M."/>
            <person name="Brown S.J."/>
            <person name="Denell R."/>
            <person name="Beeman R.W."/>
            <person name="Gibbs R."/>
            <person name="Beeman R.W."/>
            <person name="Brown S.J."/>
            <person name="Bucher G."/>
            <person name="Friedrich M."/>
            <person name="Grimmelikhuijzen C.J."/>
            <person name="Klingler M."/>
            <person name="Lorenzen M."/>
            <person name="Richards S."/>
            <person name="Roth S."/>
            <person name="Schroder R."/>
            <person name="Tautz D."/>
            <person name="Zdobnov E.M."/>
            <person name="Muzny D."/>
            <person name="Gibbs R.A."/>
            <person name="Weinstock G.M."/>
            <person name="Attaway T."/>
            <person name="Bell S."/>
            <person name="Buhay C.J."/>
            <person name="Chandrabose M.N."/>
            <person name="Chavez D."/>
            <person name="Clerk-Blankenburg K.P."/>
            <person name="Cree A."/>
            <person name="Dao M."/>
            <person name="Davis C."/>
            <person name="Chacko J."/>
            <person name="Dinh H."/>
            <person name="Dugan-Rocha S."/>
            <person name="Fowler G."/>
            <person name="Garner T.T."/>
            <person name="Garnes J."/>
            <person name="Gnirke A."/>
            <person name="Hawes A."/>
            <person name="Hernandez J."/>
            <person name="Hines S."/>
            <person name="Holder M."/>
            <person name="Hume J."/>
            <person name="Jhangiani S.N."/>
            <person name="Joshi V."/>
            <person name="Khan Z.M."/>
            <person name="Jackson L."/>
            <person name="Kovar C."/>
            <person name="Kowis A."/>
            <person name="Lee S."/>
            <person name="Lewis L.R."/>
            <person name="Margolis J."/>
            <person name="Morgan M."/>
            <person name="Nazareth L.V."/>
            <person name="Nguyen N."/>
            <person name="Okwuonu G."/>
            <person name="Parker D."/>
            <person name="Richards S."/>
            <person name="Ruiz S.J."/>
            <person name="Santibanez J."/>
            <person name="Savard J."/>
            <person name="Scherer S.E."/>
            <person name="Schneider B."/>
            <person name="Sodergren E."/>
            <person name="Tautz D."/>
            <person name="Vattahil S."/>
            <person name="Villasana D."/>
            <person name="White C.S."/>
            <person name="Wright R."/>
            <person name="Park Y."/>
            <person name="Beeman R.W."/>
            <person name="Lord J."/>
            <person name="Oppert B."/>
            <person name="Lorenzen M."/>
            <person name="Brown S."/>
            <person name="Wang L."/>
            <person name="Savard J."/>
            <person name="Tautz D."/>
            <person name="Richards S."/>
            <person name="Weinstock G."/>
            <person name="Gibbs R.A."/>
            <person name="Liu Y."/>
            <person name="Worley K."/>
            <person name="Weinstock G."/>
            <person name="Elsik C.G."/>
            <person name="Reese J.T."/>
            <person name="Elhaik E."/>
            <person name="Landan G."/>
            <person name="Graur D."/>
            <person name="Arensburger P."/>
            <person name="Atkinson P."/>
            <person name="Beeman R.W."/>
            <person name="Beidler J."/>
            <person name="Brown S.J."/>
            <person name="Demuth J.P."/>
            <person name="Drury D.W."/>
            <person name="Du Y.Z."/>
            <person name="Fujiwara H."/>
            <person name="Lorenzen M."/>
            <person name="Maselli V."/>
            <person name="Osanai M."/>
            <person name="Park Y."/>
            <person name="Robertson H.M."/>
            <person name="Tu Z."/>
            <person name="Wang J.J."/>
            <person name="Wang S."/>
            <person name="Richards S."/>
            <person name="Song H."/>
            <person name="Zhang L."/>
            <person name="Sodergren E."/>
            <person name="Werner D."/>
            <person name="Stanke M."/>
            <person name="Morgenstern B."/>
            <person name="Solovyev V."/>
            <person name="Kosarev P."/>
            <person name="Brown G."/>
            <person name="Chen H.C."/>
            <person name="Ermolaeva O."/>
            <person name="Hlavina W."/>
            <person name="Kapustin Y."/>
            <person name="Kiryutin B."/>
            <person name="Kitts P."/>
            <person name="Maglott D."/>
            <person name="Pruitt K."/>
            <person name="Sapojnikov V."/>
            <person name="Souvorov A."/>
            <person name="Mackey A.J."/>
            <person name="Waterhouse R.M."/>
            <person name="Wyder S."/>
            <person name="Zdobnov E.M."/>
            <person name="Zdobnov E.M."/>
            <person name="Wyder S."/>
            <person name="Kriventseva E.V."/>
            <person name="Kadowaki T."/>
            <person name="Bork P."/>
            <person name="Aranda M."/>
            <person name="Bao R."/>
            <person name="Beermann A."/>
            <person name="Berns N."/>
            <person name="Bolognesi R."/>
            <person name="Bonneton F."/>
            <person name="Bopp D."/>
            <person name="Brown S.J."/>
            <person name="Bucher G."/>
            <person name="Butts T."/>
            <person name="Chaumot A."/>
            <person name="Denell R.E."/>
            <person name="Ferrier D.E."/>
            <person name="Friedrich M."/>
            <person name="Gordon C.M."/>
            <person name="Jindra M."/>
            <person name="Klingler M."/>
            <person name="Lan Q."/>
            <person name="Lattorff H.M."/>
            <person name="Laudet V."/>
            <person name="von Levetsow C."/>
            <person name="Liu Z."/>
            <person name="Lutz R."/>
            <person name="Lynch J.A."/>
            <person name="da Fonseca R.N."/>
            <person name="Posnien N."/>
            <person name="Reuter R."/>
            <person name="Roth S."/>
            <person name="Savard J."/>
            <person name="Schinko J.B."/>
            <person name="Schmitt C."/>
            <person name="Schoppmeier M."/>
            <person name="Schroder R."/>
            <person name="Shippy T.D."/>
            <person name="Simonnet F."/>
            <person name="Marques-Souza H."/>
            <person name="Tautz D."/>
            <person name="Tomoyasu Y."/>
            <person name="Trauner J."/>
            <person name="Van der Zee M."/>
            <person name="Vervoort M."/>
            <person name="Wittkopp N."/>
            <person name="Wimmer E.A."/>
            <person name="Yang X."/>
            <person name="Jones A.K."/>
            <person name="Sattelle D.B."/>
            <person name="Ebert P.R."/>
            <person name="Nelson D."/>
            <person name="Scott J.G."/>
            <person name="Beeman R.W."/>
            <person name="Muthukrishnan S."/>
            <person name="Kramer K.J."/>
            <person name="Arakane Y."/>
            <person name="Beeman R.W."/>
            <person name="Zhu Q."/>
            <person name="Hogenkamp D."/>
            <person name="Dixit R."/>
            <person name="Oppert B."/>
            <person name="Jiang H."/>
            <person name="Zou Z."/>
            <person name="Marshall J."/>
            <person name="Elpidina E."/>
            <person name="Vinokurov K."/>
            <person name="Oppert C."/>
            <person name="Zou Z."/>
            <person name="Evans J."/>
            <person name="Lu Z."/>
            <person name="Zhao P."/>
            <person name="Sumathipala N."/>
            <person name="Altincicek B."/>
            <person name="Vilcinskas A."/>
            <person name="Williams M."/>
            <person name="Hultmark D."/>
            <person name="Hetru C."/>
            <person name="Jiang H."/>
            <person name="Grimmelikhuijzen C.J."/>
            <person name="Hauser F."/>
            <person name="Cazzamali G."/>
            <person name="Williamson M."/>
            <person name="Park Y."/>
            <person name="Li B."/>
            <person name="Tanaka Y."/>
            <person name="Predel R."/>
            <person name="Neupert S."/>
            <person name="Schachtner J."/>
            <person name="Verleyen P."/>
            <person name="Raible F."/>
            <person name="Bork P."/>
            <person name="Friedrich M."/>
            <person name="Walden K.K."/>
            <person name="Robertson H.M."/>
            <person name="Angeli S."/>
            <person name="Foret S."/>
            <person name="Bucher G."/>
            <person name="Schuetz S."/>
            <person name="Maleszka R."/>
            <person name="Wimmer E.A."/>
            <person name="Beeman R.W."/>
            <person name="Lorenzen M."/>
            <person name="Tomoyasu Y."/>
            <person name="Miller S.C."/>
            <person name="Grossmann D."/>
            <person name="Bucher G."/>
        </authorList>
    </citation>
    <scope>NUCLEOTIDE SEQUENCE [LARGE SCALE GENOMIC DNA]</scope>
    <source>
        <strain evidence="1 2">Georgia GA2</strain>
    </source>
</reference>
<accession>D6X3L9</accession>
<dbReference type="EMBL" id="KQ971375">
    <property type="protein sequence ID" value="EEZ97646.1"/>
    <property type="molecule type" value="Genomic_DNA"/>
</dbReference>
<dbReference type="Proteomes" id="UP000007266">
    <property type="component" value="Linkage group 10"/>
</dbReference>
<evidence type="ECO:0000313" key="2">
    <source>
        <dbReference type="Proteomes" id="UP000007266"/>
    </source>
</evidence>
<reference evidence="1 2" key="2">
    <citation type="journal article" date="2010" name="Nucleic Acids Res.">
        <title>BeetleBase in 2010: revisions to provide comprehensive genomic information for Tribolium castaneum.</title>
        <authorList>
            <person name="Kim H.S."/>
            <person name="Murphy T."/>
            <person name="Xia J."/>
            <person name="Caragea D."/>
            <person name="Park Y."/>
            <person name="Beeman R.W."/>
            <person name="Lorenzen M.D."/>
            <person name="Butcher S."/>
            <person name="Manak J.R."/>
            <person name="Brown S.J."/>
        </authorList>
    </citation>
    <scope>GENOME REANNOTATION</scope>
    <source>
        <strain evidence="1 2">Georgia GA2</strain>
    </source>
</reference>
<gene>
    <name evidence="1" type="primary">GLEAN_16094</name>
    <name evidence="1" type="ORF">TcasGA2_TC016094</name>
</gene>
<keyword evidence="2" id="KW-1185">Reference proteome</keyword>
<evidence type="ECO:0000313" key="1">
    <source>
        <dbReference type="EMBL" id="EEZ97646.1"/>
    </source>
</evidence>
<protein>
    <submittedName>
        <fullName evidence="1">Uncharacterized protein</fullName>
    </submittedName>
</protein>
<dbReference type="HOGENOM" id="CLU_2870480_0_0_1"/>
<name>D6X3L9_TRICA</name>
<dbReference type="AlphaFoldDB" id="D6X3L9"/>
<organism evidence="1 2">
    <name type="scientific">Tribolium castaneum</name>
    <name type="common">Red flour beetle</name>
    <dbReference type="NCBI Taxonomy" id="7070"/>
    <lineage>
        <taxon>Eukaryota</taxon>
        <taxon>Metazoa</taxon>
        <taxon>Ecdysozoa</taxon>
        <taxon>Arthropoda</taxon>
        <taxon>Hexapoda</taxon>
        <taxon>Insecta</taxon>
        <taxon>Pterygota</taxon>
        <taxon>Neoptera</taxon>
        <taxon>Endopterygota</taxon>
        <taxon>Coleoptera</taxon>
        <taxon>Polyphaga</taxon>
        <taxon>Cucujiformia</taxon>
        <taxon>Tenebrionidae</taxon>
        <taxon>Tenebrionidae incertae sedis</taxon>
        <taxon>Tribolium</taxon>
    </lineage>
</organism>
<proteinExistence type="predicted"/>
<sequence length="64" mass="7386">MRLLRIRTIRRLRRRLRRVRLGIAIGTAYIPLTRPSCSCCVLATQLKGNSENRNHKTVLLSSLL</sequence>